<feature type="compositionally biased region" description="Polar residues" evidence="1">
    <location>
        <begin position="89"/>
        <end position="102"/>
    </location>
</feature>
<feature type="compositionally biased region" description="Low complexity" evidence="1">
    <location>
        <begin position="478"/>
        <end position="492"/>
    </location>
</feature>
<evidence type="ECO:0000313" key="2">
    <source>
        <dbReference type="EMBL" id="KAF5834959.1"/>
    </source>
</evidence>
<feature type="region of interest" description="Disordered" evidence="1">
    <location>
        <begin position="714"/>
        <end position="745"/>
    </location>
</feature>
<feature type="compositionally biased region" description="Basic residues" evidence="1">
    <location>
        <begin position="730"/>
        <end position="740"/>
    </location>
</feature>
<organism evidence="2 3">
    <name type="scientific">Dunaliella salina</name>
    <name type="common">Green alga</name>
    <name type="synonym">Protococcus salinus</name>
    <dbReference type="NCBI Taxonomy" id="3046"/>
    <lineage>
        <taxon>Eukaryota</taxon>
        <taxon>Viridiplantae</taxon>
        <taxon>Chlorophyta</taxon>
        <taxon>core chlorophytes</taxon>
        <taxon>Chlorophyceae</taxon>
        <taxon>CS clade</taxon>
        <taxon>Chlamydomonadales</taxon>
        <taxon>Dunaliellaceae</taxon>
        <taxon>Dunaliella</taxon>
    </lineage>
</organism>
<evidence type="ECO:0000256" key="1">
    <source>
        <dbReference type="SAM" id="MobiDB-lite"/>
    </source>
</evidence>
<protein>
    <submittedName>
        <fullName evidence="2">Uncharacterized protein</fullName>
    </submittedName>
</protein>
<name>A0ABQ7GK09_DUNSA</name>
<feature type="region of interest" description="Disordered" evidence="1">
    <location>
        <begin position="658"/>
        <end position="698"/>
    </location>
</feature>
<feature type="region of interest" description="Disordered" evidence="1">
    <location>
        <begin position="366"/>
        <end position="416"/>
    </location>
</feature>
<feature type="compositionally biased region" description="Basic residues" evidence="1">
    <location>
        <begin position="661"/>
        <end position="676"/>
    </location>
</feature>
<feature type="compositionally biased region" description="Gly residues" evidence="1">
    <location>
        <begin position="395"/>
        <end position="410"/>
    </location>
</feature>
<feature type="region of interest" description="Disordered" evidence="1">
    <location>
        <begin position="256"/>
        <end position="329"/>
    </location>
</feature>
<keyword evidence="3" id="KW-1185">Reference proteome</keyword>
<accession>A0ABQ7GK09</accession>
<feature type="region of interest" description="Disordered" evidence="1">
    <location>
        <begin position="1"/>
        <end position="30"/>
    </location>
</feature>
<feature type="region of interest" description="Disordered" evidence="1">
    <location>
        <begin position="45"/>
        <end position="244"/>
    </location>
</feature>
<dbReference type="Proteomes" id="UP000815325">
    <property type="component" value="Unassembled WGS sequence"/>
</dbReference>
<feature type="compositionally biased region" description="Basic and acidic residues" evidence="1">
    <location>
        <begin position="17"/>
        <end position="30"/>
    </location>
</feature>
<comment type="caution">
    <text evidence="2">The sequence shown here is derived from an EMBL/GenBank/DDBJ whole genome shotgun (WGS) entry which is preliminary data.</text>
</comment>
<feature type="compositionally biased region" description="Basic and acidic residues" evidence="1">
    <location>
        <begin position="45"/>
        <end position="69"/>
    </location>
</feature>
<proteinExistence type="predicted"/>
<feature type="compositionally biased region" description="Low complexity" evidence="1">
    <location>
        <begin position="366"/>
        <end position="389"/>
    </location>
</feature>
<sequence length="831" mass="88388">MGLAAGGADQHSSMRSSVKEDAEALGDDRPLEWQDDPLWFIRSKDRKQAAERDAQAAKRALREQKRKALQEIAQSQPYLQPALVPHQAPPSQSNIRTASYVSSADPGPRAHTTVSLSGAPEDGSLSHRVRIAGGLSRIPEEGPLSQRQLQQPQLSTVQRMQRHQQQQQQQLEQEQQEQQRLREQNDSLEQQQQQQDGADAALPQVPDMRKPTPPSGIPRVCLKSEPSMEELKPPGTLFASLPSGIKDSSRAVARLGTSADAGAARQRSASLPPGLPRAVPSQHPDTKSTSAGRGAAGGQSPMLSGSGAAVTDVGMQGEGYRTGDGSPQGLLRMRSMVRFSMGPQQRRAAGALAASQDALAPSLSYRTHSGSVSRNASSSSLIAPGSTGESEGGVEEGSGSGSETGSGSGSDEGDAEKAALKALRQQQLAYLAQHWRHNELVKHQTYFHVDLTAEEQKQRRGSQLAPEDPFGPINTSVAPSNSPRRSLSLLAAGQKEEPGIPMRPSSLFTAPLDFPGSRPRAKDASEHCSPGSGGGRMESGPLPAASQGSLAESGAGAFADADSHAGHKWPADGAFKASTQNGSGRKLLSPANANILGGLEGSSGHRRPAFKQEDMKGLAAEFRRALPLLCSQTAFMEGLQTAEEEELIAALRGEFDDAGAKKRRRRKGRRRGRRRKGEKDAKHPSSEGATSTGYTDPVFGGWNKVPPLDYTNTAVNGKGKGGLLSEKRSKGGKRSKRGSKGGKASSLKALRAVDMAAYLAKACLQSGMKFSRVVKLLVNSLDVKGMACSLCCISLREEWRVPSIVAKDEASCSGLKPGEGRLRLLSEKYEV</sequence>
<reference evidence="2" key="1">
    <citation type="submission" date="2017-08" db="EMBL/GenBank/DDBJ databases">
        <authorList>
            <person name="Polle J.E."/>
            <person name="Barry K."/>
            <person name="Cushman J."/>
            <person name="Schmutz J."/>
            <person name="Tran D."/>
            <person name="Hathwaick L.T."/>
            <person name="Yim W.C."/>
            <person name="Jenkins J."/>
            <person name="Mckie-Krisberg Z.M."/>
            <person name="Prochnik S."/>
            <person name="Lindquist E."/>
            <person name="Dockter R.B."/>
            <person name="Adam C."/>
            <person name="Molina H."/>
            <person name="Bunkerborg J."/>
            <person name="Jin E."/>
            <person name="Buchheim M."/>
            <person name="Magnuson J."/>
        </authorList>
    </citation>
    <scope>NUCLEOTIDE SEQUENCE</scope>
    <source>
        <strain evidence="2">CCAP 19/18</strain>
    </source>
</reference>
<gene>
    <name evidence="2" type="ORF">DUNSADRAFT_8108</name>
</gene>
<feature type="compositionally biased region" description="Low complexity" evidence="1">
    <location>
        <begin position="143"/>
        <end position="176"/>
    </location>
</feature>
<dbReference type="EMBL" id="MU069729">
    <property type="protein sequence ID" value="KAF5834959.1"/>
    <property type="molecule type" value="Genomic_DNA"/>
</dbReference>
<evidence type="ECO:0000313" key="3">
    <source>
        <dbReference type="Proteomes" id="UP000815325"/>
    </source>
</evidence>
<feature type="region of interest" description="Disordered" evidence="1">
    <location>
        <begin position="457"/>
        <end position="589"/>
    </location>
</feature>